<dbReference type="PANTHER" id="PTHR43649:SF29">
    <property type="entry name" value="OSMOPROTECTIVE COMPOUNDS-BINDING PROTEIN GGTB"/>
    <property type="match status" value="1"/>
</dbReference>
<evidence type="ECO:0000313" key="4">
    <source>
        <dbReference type="EMBL" id="RCW49480.1"/>
    </source>
</evidence>
<comment type="similarity">
    <text evidence="1">Belongs to the bacterial solute-binding protein 1 family.</text>
</comment>
<name>A0A368W2U9_9BACL</name>
<feature type="chain" id="PRO_5039698294" evidence="3">
    <location>
        <begin position="19"/>
        <end position="428"/>
    </location>
</feature>
<feature type="signal peptide" evidence="3">
    <location>
        <begin position="1"/>
        <end position="18"/>
    </location>
</feature>
<dbReference type="PROSITE" id="PS51257">
    <property type="entry name" value="PROKAR_LIPOPROTEIN"/>
    <property type="match status" value="1"/>
</dbReference>
<sequence>MRKWIIVLTALCLSITTAGCSKETKQSSRADEQAQMQEDRTDESFTLRVSYWAQDKNGYFDEVEKLFKTKYPNATIKWDKLDEKNFSEVTENQLKSGQAADILFNQKIKEYAKAGYLMDLSDQPWTERMIDSAKQTVAYKGKTYGAALDVSTFGAYYNKTIFDRLQLQPPKTWDEFIALCGKIKESGISPILGGFKDSWTIQGAYLPIAATSEFLQNPNFEWDVYEGKAKIDGPEVNNAMQKFQELAHNGFFNPDALQIGYDESTQQFIDGKGAMQLMGSWTPGVVDSKTSDFKIGFFALPDQNGKTVMAAAPDKQVSINAKTLHPVRAKYLLSLLLDKDMLAIYSKNVALSAFKDVIAEYTNPAMKDVQKALQLYPTSINPGHLFTNSANDSINAALIHILSGKELQNELKEADVNYIRDKATLILD</sequence>
<dbReference type="EMBL" id="QPJD01000004">
    <property type="protein sequence ID" value="RCW49480.1"/>
    <property type="molecule type" value="Genomic_DNA"/>
</dbReference>
<comment type="caution">
    <text evidence="4">The sequence shown here is derived from an EMBL/GenBank/DDBJ whole genome shotgun (WGS) entry which is preliminary data.</text>
</comment>
<evidence type="ECO:0000256" key="3">
    <source>
        <dbReference type="SAM" id="SignalP"/>
    </source>
</evidence>
<organism evidence="4 5">
    <name type="scientific">Paenibacillus prosopidis</name>
    <dbReference type="NCBI Taxonomy" id="630520"/>
    <lineage>
        <taxon>Bacteria</taxon>
        <taxon>Bacillati</taxon>
        <taxon>Bacillota</taxon>
        <taxon>Bacilli</taxon>
        <taxon>Bacillales</taxon>
        <taxon>Paenibacillaceae</taxon>
        <taxon>Paenibacillus</taxon>
    </lineage>
</organism>
<dbReference type="PANTHER" id="PTHR43649">
    <property type="entry name" value="ARABINOSE-BINDING PROTEIN-RELATED"/>
    <property type="match status" value="1"/>
</dbReference>
<dbReference type="AlphaFoldDB" id="A0A368W2U9"/>
<gene>
    <name evidence="4" type="ORF">DFP97_104138</name>
</gene>
<evidence type="ECO:0000256" key="2">
    <source>
        <dbReference type="ARBA" id="ARBA00022448"/>
    </source>
</evidence>
<dbReference type="Proteomes" id="UP000252415">
    <property type="component" value="Unassembled WGS sequence"/>
</dbReference>
<keyword evidence="3" id="KW-0732">Signal</keyword>
<keyword evidence="2" id="KW-0813">Transport</keyword>
<reference evidence="4 5" key="1">
    <citation type="submission" date="2018-07" db="EMBL/GenBank/DDBJ databases">
        <title>Genomic Encyclopedia of Type Strains, Phase III (KMG-III): the genomes of soil and plant-associated and newly described type strains.</title>
        <authorList>
            <person name="Whitman W."/>
        </authorList>
    </citation>
    <scope>NUCLEOTIDE SEQUENCE [LARGE SCALE GENOMIC DNA]</scope>
    <source>
        <strain evidence="4 5">CECT 7506</strain>
    </source>
</reference>
<dbReference type="RefSeq" id="WP_114379396.1">
    <property type="nucleotide sequence ID" value="NZ_QPJD01000004.1"/>
</dbReference>
<dbReference type="OrthoDB" id="2516337at2"/>
<dbReference type="InterPro" id="IPR050490">
    <property type="entry name" value="Bact_solute-bd_prot1"/>
</dbReference>
<evidence type="ECO:0000313" key="5">
    <source>
        <dbReference type="Proteomes" id="UP000252415"/>
    </source>
</evidence>
<dbReference type="Gene3D" id="3.40.190.10">
    <property type="entry name" value="Periplasmic binding protein-like II"/>
    <property type="match status" value="2"/>
</dbReference>
<keyword evidence="5" id="KW-1185">Reference proteome</keyword>
<evidence type="ECO:0000256" key="1">
    <source>
        <dbReference type="ARBA" id="ARBA00008520"/>
    </source>
</evidence>
<dbReference type="Pfam" id="PF01547">
    <property type="entry name" value="SBP_bac_1"/>
    <property type="match status" value="1"/>
</dbReference>
<protein>
    <submittedName>
        <fullName evidence="4">ABC-type glycerol-3-phosphate transport system substrate-binding protein</fullName>
    </submittedName>
</protein>
<dbReference type="SUPFAM" id="SSF53850">
    <property type="entry name" value="Periplasmic binding protein-like II"/>
    <property type="match status" value="1"/>
</dbReference>
<accession>A0A368W2U9</accession>
<dbReference type="InterPro" id="IPR006059">
    <property type="entry name" value="SBP"/>
</dbReference>
<proteinExistence type="inferred from homology"/>